<protein>
    <recommendedName>
        <fullName evidence="4">Sporulation protein YqfD</fullName>
    </recommendedName>
</protein>
<keyword evidence="1" id="KW-0472">Membrane</keyword>
<comment type="caution">
    <text evidence="2">The sequence shown here is derived from an EMBL/GenBank/DDBJ whole genome shotgun (WGS) entry which is preliminary data.</text>
</comment>
<keyword evidence="1" id="KW-0812">Transmembrane</keyword>
<dbReference type="InterPro" id="IPR010690">
    <property type="entry name" value="YqfD"/>
</dbReference>
<sequence length="409" mass="45719">MSGGAAVSDFIVRLFAGWIKVQAQGDDAQPLVTFLVSTGFRLWSLQPTEAGYTFYTTLSAMSPIRAYMAEHSLEVHILQQGGAPIEWNKSRRRPFLWVGLLTAIVLVVYVTSRIWVIDASTPGLSLEARQQLVTVAEDAGLGLGTVRSQIDLPKIRAIVAKQLPQYSWIGISLHGMVAIIQVVPLVSRPQLHIYSRIVASAPGQVTRILVYMGDPEVVVGDRVKAGQTLIQGAVTAPIPLPEGSEKKPGQDTIVTPAEGEVWANVTHRVTVFQPLRQSISYPTGKRYMRKFIWIQDAAPWQYWGWQPVPFHHYVEKKEIYLLRWEGVNLPVKVLKIVYNETKTKVRRLQPGQAVAEATQRATSEMTRKVAALGPVVQKSRQIRRTQNGVWVSIVWVVNQNIALPKDRNR</sequence>
<keyword evidence="1" id="KW-1133">Transmembrane helix</keyword>
<evidence type="ECO:0000256" key="1">
    <source>
        <dbReference type="SAM" id="Phobius"/>
    </source>
</evidence>
<dbReference type="AlphaFoldDB" id="A0A2T2XKD1"/>
<reference evidence="2 3" key="1">
    <citation type="journal article" date="2014" name="BMC Genomics">
        <title>Comparison of environmental and isolate Sulfobacillus genomes reveals diverse carbon, sulfur, nitrogen, and hydrogen metabolisms.</title>
        <authorList>
            <person name="Justice N.B."/>
            <person name="Norman A."/>
            <person name="Brown C.T."/>
            <person name="Singh A."/>
            <person name="Thomas B.C."/>
            <person name="Banfield J.F."/>
        </authorList>
    </citation>
    <scope>NUCLEOTIDE SEQUENCE [LARGE SCALE GENOMIC DNA]</scope>
    <source>
        <strain evidence="2">AMDSBA4</strain>
    </source>
</reference>
<evidence type="ECO:0000313" key="3">
    <source>
        <dbReference type="Proteomes" id="UP000242972"/>
    </source>
</evidence>
<accession>A0A2T2XKD1</accession>
<gene>
    <name evidence="2" type="ORF">C7B46_03240</name>
</gene>
<evidence type="ECO:0008006" key="4">
    <source>
        <dbReference type="Google" id="ProtNLM"/>
    </source>
</evidence>
<organism evidence="2 3">
    <name type="scientific">Sulfobacillus benefaciens</name>
    <dbReference type="NCBI Taxonomy" id="453960"/>
    <lineage>
        <taxon>Bacteria</taxon>
        <taxon>Bacillati</taxon>
        <taxon>Bacillota</taxon>
        <taxon>Clostridia</taxon>
        <taxon>Eubacteriales</taxon>
        <taxon>Clostridiales Family XVII. Incertae Sedis</taxon>
        <taxon>Sulfobacillus</taxon>
    </lineage>
</organism>
<dbReference type="EMBL" id="PXYW01000005">
    <property type="protein sequence ID" value="PSR34941.1"/>
    <property type="molecule type" value="Genomic_DNA"/>
</dbReference>
<dbReference type="Pfam" id="PF06898">
    <property type="entry name" value="YqfD"/>
    <property type="match status" value="1"/>
</dbReference>
<dbReference type="Proteomes" id="UP000242972">
    <property type="component" value="Unassembled WGS sequence"/>
</dbReference>
<proteinExistence type="predicted"/>
<name>A0A2T2XKD1_9FIRM</name>
<evidence type="ECO:0000313" key="2">
    <source>
        <dbReference type="EMBL" id="PSR34941.1"/>
    </source>
</evidence>
<feature type="transmembrane region" description="Helical" evidence="1">
    <location>
        <begin position="95"/>
        <end position="116"/>
    </location>
</feature>